<dbReference type="FunFam" id="3.90.850.10:FF:000002">
    <property type="entry name" value="2-hydroxyhepta-2,4-diene-1,7-dioate isomerase"/>
    <property type="match status" value="1"/>
</dbReference>
<evidence type="ECO:0000256" key="1">
    <source>
        <dbReference type="ARBA" id="ARBA00010211"/>
    </source>
</evidence>
<dbReference type="AlphaFoldDB" id="A0A6J6H9C0"/>
<dbReference type="GO" id="GO:0019752">
    <property type="term" value="P:carboxylic acid metabolic process"/>
    <property type="evidence" value="ECO:0007669"/>
    <property type="project" value="UniProtKB-ARBA"/>
</dbReference>
<sequence>MASARLGCVDGRAVFITTSLTGYIDIEKVSGGKLSSDPMACFENWVEVCKVATNLSQADESSALALDANKLECPVPRPRQIFAIGINYKAHAAEMNNPLPTQPLVFTKFQSSLNSPNGAVTLVGEKCDFEAELVAIIAKGGRNISASEAWGHVAGLCVGQDVSDRALQYANTPPQFSLGKSRAGFTPIGPWITDAASLTTRGNLEMTCRVSGEIMQHTQTDDMIFEIPEIISYLSSICELFPGDVIYTGTPSGVGAGRTPQRFLRAGDVIETTIQDLGTLINKCI</sequence>
<accession>A0A6J6H9C0</accession>
<dbReference type="EMBL" id="CAEZUN010000156">
    <property type="protein sequence ID" value="CAB4609123.1"/>
    <property type="molecule type" value="Genomic_DNA"/>
</dbReference>
<gene>
    <name evidence="4" type="ORF">UFOPK1826_01148</name>
    <name evidence="5" type="ORF">UFOPK2855_01091</name>
</gene>
<dbReference type="InterPro" id="IPR036663">
    <property type="entry name" value="Fumarylacetoacetase_C_sf"/>
</dbReference>
<dbReference type="InterPro" id="IPR051121">
    <property type="entry name" value="FAH"/>
</dbReference>
<name>A0A6J6H9C0_9ZZZZ</name>
<dbReference type="PANTHER" id="PTHR42796">
    <property type="entry name" value="FUMARYLACETOACETATE HYDROLASE DOMAIN-CONTAINING PROTEIN 2A-RELATED"/>
    <property type="match status" value="1"/>
</dbReference>
<dbReference type="EMBL" id="CAEZZK010000236">
    <property type="protein sequence ID" value="CAB4767083.1"/>
    <property type="molecule type" value="Genomic_DNA"/>
</dbReference>
<dbReference type="PANTHER" id="PTHR42796:SF4">
    <property type="entry name" value="FUMARYLACETOACETATE HYDROLASE DOMAIN-CONTAINING PROTEIN 2A"/>
    <property type="match status" value="1"/>
</dbReference>
<keyword evidence="2" id="KW-0479">Metal-binding</keyword>
<evidence type="ECO:0000259" key="3">
    <source>
        <dbReference type="Pfam" id="PF01557"/>
    </source>
</evidence>
<evidence type="ECO:0000313" key="5">
    <source>
        <dbReference type="EMBL" id="CAB4767083.1"/>
    </source>
</evidence>
<dbReference type="GO" id="GO:0016853">
    <property type="term" value="F:isomerase activity"/>
    <property type="evidence" value="ECO:0007669"/>
    <property type="project" value="UniProtKB-ARBA"/>
</dbReference>
<reference evidence="4" key="1">
    <citation type="submission" date="2020-05" db="EMBL/GenBank/DDBJ databases">
        <authorList>
            <person name="Chiriac C."/>
            <person name="Salcher M."/>
            <person name="Ghai R."/>
            <person name="Kavagutti S V."/>
        </authorList>
    </citation>
    <scope>NUCLEOTIDE SEQUENCE</scope>
</reference>
<feature type="domain" description="Fumarylacetoacetase-like C-terminal" evidence="3">
    <location>
        <begin position="81"/>
        <end position="283"/>
    </location>
</feature>
<evidence type="ECO:0000313" key="4">
    <source>
        <dbReference type="EMBL" id="CAB4609123.1"/>
    </source>
</evidence>
<dbReference type="InterPro" id="IPR011234">
    <property type="entry name" value="Fumarylacetoacetase-like_C"/>
</dbReference>
<evidence type="ECO:0000256" key="2">
    <source>
        <dbReference type="ARBA" id="ARBA00022723"/>
    </source>
</evidence>
<organism evidence="4">
    <name type="scientific">freshwater metagenome</name>
    <dbReference type="NCBI Taxonomy" id="449393"/>
    <lineage>
        <taxon>unclassified sequences</taxon>
        <taxon>metagenomes</taxon>
        <taxon>ecological metagenomes</taxon>
    </lineage>
</organism>
<dbReference type="Gene3D" id="3.90.850.10">
    <property type="entry name" value="Fumarylacetoacetase-like, C-terminal domain"/>
    <property type="match status" value="1"/>
</dbReference>
<dbReference type="SUPFAM" id="SSF56529">
    <property type="entry name" value="FAH"/>
    <property type="match status" value="1"/>
</dbReference>
<dbReference type="Pfam" id="PF01557">
    <property type="entry name" value="FAA_hydrolase"/>
    <property type="match status" value="1"/>
</dbReference>
<proteinExistence type="inferred from homology"/>
<protein>
    <submittedName>
        <fullName evidence="4">Unannotated protein</fullName>
    </submittedName>
</protein>
<comment type="similarity">
    <text evidence="1">Belongs to the FAH family.</text>
</comment>
<dbReference type="GO" id="GO:0046872">
    <property type="term" value="F:metal ion binding"/>
    <property type="evidence" value="ECO:0007669"/>
    <property type="project" value="UniProtKB-KW"/>
</dbReference>